<dbReference type="Gene3D" id="3.40.50.720">
    <property type="entry name" value="NAD(P)-binding Rossmann-like Domain"/>
    <property type="match status" value="1"/>
</dbReference>
<evidence type="ECO:0000256" key="2">
    <source>
        <dbReference type="ARBA" id="ARBA00004752"/>
    </source>
</evidence>
<feature type="domain" description="Mur ligase N-terminal catalytic" evidence="9">
    <location>
        <begin position="12"/>
        <end position="108"/>
    </location>
</feature>
<evidence type="ECO:0000313" key="13">
    <source>
        <dbReference type="Proteomes" id="UP000007879"/>
    </source>
</evidence>
<evidence type="ECO:0000259" key="9">
    <source>
        <dbReference type="Pfam" id="PF01225"/>
    </source>
</evidence>
<dbReference type="Proteomes" id="UP000007879">
    <property type="component" value="Unassembled WGS sequence"/>
</dbReference>
<name>A0A1X7VH26_AMPQE</name>
<dbReference type="InterPro" id="IPR004101">
    <property type="entry name" value="Mur_ligase_C"/>
</dbReference>
<dbReference type="InterPro" id="IPR036565">
    <property type="entry name" value="Mur-like_cat_sf"/>
</dbReference>
<evidence type="ECO:0000256" key="5">
    <source>
        <dbReference type="ARBA" id="ARBA00022598"/>
    </source>
</evidence>
<dbReference type="InterPro" id="IPR036615">
    <property type="entry name" value="Mur_ligase_C_dom_sf"/>
</dbReference>
<dbReference type="HAMAP" id="MF_00046">
    <property type="entry name" value="MurC"/>
    <property type="match status" value="1"/>
</dbReference>
<comment type="catalytic activity">
    <reaction evidence="8">
        <text>UDP-N-acetyl-alpha-D-muramate + L-alanine + ATP = UDP-N-acetyl-alpha-D-muramoyl-L-alanine + ADP + phosphate + H(+)</text>
        <dbReference type="Rhea" id="RHEA:23372"/>
        <dbReference type="ChEBI" id="CHEBI:15378"/>
        <dbReference type="ChEBI" id="CHEBI:30616"/>
        <dbReference type="ChEBI" id="CHEBI:43474"/>
        <dbReference type="ChEBI" id="CHEBI:57972"/>
        <dbReference type="ChEBI" id="CHEBI:70757"/>
        <dbReference type="ChEBI" id="CHEBI:83898"/>
        <dbReference type="ChEBI" id="CHEBI:456216"/>
        <dbReference type="EC" id="6.3.2.8"/>
    </reaction>
</comment>
<dbReference type="STRING" id="400682.A0A1X7VH26"/>
<protein>
    <recommendedName>
        <fullName evidence="3">UDP-N-acetylmuramate--L-alanine ligase</fullName>
        <ecNumber evidence="3">6.3.2.8</ecNumber>
    </recommendedName>
</protein>
<accession>A0A1X7VH26</accession>
<evidence type="ECO:0000256" key="7">
    <source>
        <dbReference type="ARBA" id="ARBA00022840"/>
    </source>
</evidence>
<dbReference type="AlphaFoldDB" id="A0A1X7VH26"/>
<keyword evidence="6" id="KW-0547">Nucleotide-binding</keyword>
<evidence type="ECO:0000259" key="10">
    <source>
        <dbReference type="Pfam" id="PF02875"/>
    </source>
</evidence>
<dbReference type="Gene3D" id="3.40.1190.10">
    <property type="entry name" value="Mur-like, catalytic domain"/>
    <property type="match status" value="1"/>
</dbReference>
<evidence type="ECO:0000256" key="8">
    <source>
        <dbReference type="ARBA" id="ARBA00047833"/>
    </source>
</evidence>
<evidence type="ECO:0000256" key="6">
    <source>
        <dbReference type="ARBA" id="ARBA00022741"/>
    </source>
</evidence>
<dbReference type="EnsemblMetazoa" id="Aqu2.1.38767_001">
    <property type="protein sequence ID" value="Aqu2.1.38767_001"/>
    <property type="gene ID" value="Aqu2.1.38767"/>
</dbReference>
<keyword evidence="13" id="KW-1185">Reference proteome</keyword>
<dbReference type="InterPro" id="IPR005758">
    <property type="entry name" value="UDP-N-AcMur_Ala_ligase_MurC"/>
</dbReference>
<proteinExistence type="inferred from homology"/>
<dbReference type="EC" id="6.3.2.8" evidence="3"/>
<dbReference type="Pfam" id="PF08245">
    <property type="entry name" value="Mur_ligase_M"/>
    <property type="match status" value="1"/>
</dbReference>
<comment type="pathway">
    <text evidence="2">Cell wall biogenesis; peptidoglycan biosynthesis.</text>
</comment>
<dbReference type="Gene3D" id="3.90.190.20">
    <property type="entry name" value="Mur ligase, C-terminal domain"/>
    <property type="match status" value="1"/>
</dbReference>
<dbReference type="SUPFAM" id="SSF51984">
    <property type="entry name" value="MurCD N-terminal domain"/>
    <property type="match status" value="1"/>
</dbReference>
<dbReference type="GO" id="GO:0008763">
    <property type="term" value="F:UDP-N-acetylmuramate-L-alanine ligase activity"/>
    <property type="evidence" value="ECO:0007669"/>
    <property type="project" value="UniProtKB-EC"/>
</dbReference>
<dbReference type="Pfam" id="PF01225">
    <property type="entry name" value="Mur_ligase"/>
    <property type="match status" value="1"/>
</dbReference>
<dbReference type="PANTHER" id="PTHR43445:SF3">
    <property type="entry name" value="UDP-N-ACETYLMURAMATE--L-ALANINE LIGASE"/>
    <property type="match status" value="1"/>
</dbReference>
<evidence type="ECO:0000313" key="12">
    <source>
        <dbReference type="EnsemblMetazoa" id="Aqu2.1.38767_001"/>
    </source>
</evidence>
<dbReference type="SUPFAM" id="SSF53623">
    <property type="entry name" value="MurD-like peptide ligases, catalytic domain"/>
    <property type="match status" value="1"/>
</dbReference>
<dbReference type="eggNOG" id="ENOG502QPWX">
    <property type="taxonomic scope" value="Eukaryota"/>
</dbReference>
<dbReference type="SUPFAM" id="SSF53244">
    <property type="entry name" value="MurD-like peptide ligases, peptide-binding domain"/>
    <property type="match status" value="1"/>
</dbReference>
<dbReference type="NCBIfam" id="TIGR01082">
    <property type="entry name" value="murC"/>
    <property type="match status" value="1"/>
</dbReference>
<dbReference type="InterPro" id="IPR000713">
    <property type="entry name" value="Mur_ligase_N"/>
</dbReference>
<sequence length="450" mass="48921">MASNNELKNSPLHFLGIGGIGMSALARIALDGGLKVSGIDRSDTDIVKELRDKGATIHIGDGVHVDPSMTVVYSSAVSKDHPALQAAKAMNCRLFHRSQFLKHLMEGKRSLLVSGTHGKTSTTALLTWVLMSAGLEPSYAVGGILKNTGINGSHGNGSYFVAEADESDGSFTEYTEGYGGIITNIEEDHMNYWKNKETLVKGFTTFASQMKNLYWCIDDPVLSSLKLQGQSYGVSEKADWQLYDVCQENTGLIFSVSHSGHHFKSIKLPMIGSHQALNATSVWGMCIDLGLTEKSLREAFSSFTGVSRRLERKGEVKGILVYDDYAHHPTEVSVTLAALKKRYTGKRLIGIFQPHRYTRTQDCLKEFATSFEATDVIYITEIYSAGEDPISGITGKTLSDVVPGSIFMSSDEDILEGVVKVAKEGDIIITIGAGSITKLGPKILHALTLK</sequence>
<reference evidence="13" key="1">
    <citation type="journal article" date="2010" name="Nature">
        <title>The Amphimedon queenslandica genome and the evolution of animal complexity.</title>
        <authorList>
            <person name="Srivastava M."/>
            <person name="Simakov O."/>
            <person name="Chapman J."/>
            <person name="Fahey B."/>
            <person name="Gauthier M.E."/>
            <person name="Mitros T."/>
            <person name="Richards G.S."/>
            <person name="Conaco C."/>
            <person name="Dacre M."/>
            <person name="Hellsten U."/>
            <person name="Larroux C."/>
            <person name="Putnam N.H."/>
            <person name="Stanke M."/>
            <person name="Adamska M."/>
            <person name="Darling A."/>
            <person name="Degnan S.M."/>
            <person name="Oakley T.H."/>
            <person name="Plachetzki D.C."/>
            <person name="Zhai Y."/>
            <person name="Adamski M."/>
            <person name="Calcino A."/>
            <person name="Cummins S.F."/>
            <person name="Goodstein D.M."/>
            <person name="Harris C."/>
            <person name="Jackson D.J."/>
            <person name="Leys S.P."/>
            <person name="Shu S."/>
            <person name="Woodcroft B.J."/>
            <person name="Vervoort M."/>
            <person name="Kosik K.S."/>
            <person name="Manning G."/>
            <person name="Degnan B.M."/>
            <person name="Rokhsar D.S."/>
        </authorList>
    </citation>
    <scope>NUCLEOTIDE SEQUENCE [LARGE SCALE GENOMIC DNA]</scope>
</reference>
<dbReference type="KEGG" id="aqu:105316838"/>
<keyword evidence="5" id="KW-0436">Ligase</keyword>
<dbReference type="EnsemblMetazoa" id="XM_011412064.1">
    <property type="protein sequence ID" value="XP_011410366.1"/>
    <property type="gene ID" value="LOC105316838"/>
</dbReference>
<dbReference type="GO" id="GO:0005737">
    <property type="term" value="C:cytoplasm"/>
    <property type="evidence" value="ECO:0007669"/>
    <property type="project" value="UniProtKB-SubCell"/>
</dbReference>
<organism evidence="12">
    <name type="scientific">Amphimedon queenslandica</name>
    <name type="common">Sponge</name>
    <dbReference type="NCBI Taxonomy" id="400682"/>
    <lineage>
        <taxon>Eukaryota</taxon>
        <taxon>Metazoa</taxon>
        <taxon>Porifera</taxon>
        <taxon>Demospongiae</taxon>
        <taxon>Heteroscleromorpha</taxon>
        <taxon>Haplosclerida</taxon>
        <taxon>Niphatidae</taxon>
        <taxon>Amphimedon</taxon>
    </lineage>
</organism>
<dbReference type="InterPro" id="IPR050061">
    <property type="entry name" value="MurCDEF_pg_biosynth"/>
</dbReference>
<reference evidence="12" key="2">
    <citation type="submission" date="2017-05" db="UniProtKB">
        <authorList>
            <consortium name="EnsemblMetazoa"/>
        </authorList>
    </citation>
    <scope>IDENTIFICATION</scope>
</reference>
<feature type="domain" description="Mur ligase central" evidence="11">
    <location>
        <begin position="113"/>
        <end position="283"/>
    </location>
</feature>
<feature type="domain" description="Mur ligase C-terminal" evidence="10">
    <location>
        <begin position="308"/>
        <end position="434"/>
    </location>
</feature>
<comment type="subcellular location">
    <subcellularLocation>
        <location evidence="1">Cytoplasm</location>
    </subcellularLocation>
</comment>
<dbReference type="InParanoid" id="A0A1X7VH26"/>
<keyword evidence="7" id="KW-0067">ATP-binding</keyword>
<dbReference type="GO" id="GO:0005524">
    <property type="term" value="F:ATP binding"/>
    <property type="evidence" value="ECO:0007669"/>
    <property type="project" value="UniProtKB-KW"/>
</dbReference>
<dbReference type="PANTHER" id="PTHR43445">
    <property type="entry name" value="UDP-N-ACETYLMURAMATE--L-ALANINE LIGASE-RELATED"/>
    <property type="match status" value="1"/>
</dbReference>
<dbReference type="UniPathway" id="UPA00219"/>
<evidence type="ECO:0000259" key="11">
    <source>
        <dbReference type="Pfam" id="PF08245"/>
    </source>
</evidence>
<dbReference type="OrthoDB" id="10062161at2759"/>
<evidence type="ECO:0000256" key="3">
    <source>
        <dbReference type="ARBA" id="ARBA00012211"/>
    </source>
</evidence>
<keyword evidence="4" id="KW-0963">Cytoplasm</keyword>
<gene>
    <name evidence="12" type="primary">105316838</name>
</gene>
<dbReference type="InterPro" id="IPR013221">
    <property type="entry name" value="Mur_ligase_cen"/>
</dbReference>
<evidence type="ECO:0000256" key="4">
    <source>
        <dbReference type="ARBA" id="ARBA00022490"/>
    </source>
</evidence>
<evidence type="ECO:0000256" key="1">
    <source>
        <dbReference type="ARBA" id="ARBA00004496"/>
    </source>
</evidence>
<dbReference type="Pfam" id="PF02875">
    <property type="entry name" value="Mur_ligase_C"/>
    <property type="match status" value="1"/>
</dbReference>